<dbReference type="GO" id="GO:0009279">
    <property type="term" value="C:cell outer membrane"/>
    <property type="evidence" value="ECO:0007669"/>
    <property type="project" value="UniProtKB-SubCell"/>
</dbReference>
<dbReference type="Gene3D" id="3.30.1330.60">
    <property type="entry name" value="OmpA-like domain"/>
    <property type="match status" value="1"/>
</dbReference>
<dbReference type="Gene3D" id="2.60.120.260">
    <property type="entry name" value="Galactose-binding domain-like"/>
    <property type="match status" value="1"/>
</dbReference>
<evidence type="ECO:0000256" key="1">
    <source>
        <dbReference type="ARBA" id="ARBA00004442"/>
    </source>
</evidence>
<keyword evidence="3" id="KW-0998">Cell outer membrane</keyword>
<evidence type="ECO:0000256" key="2">
    <source>
        <dbReference type="ARBA" id="ARBA00023136"/>
    </source>
</evidence>
<dbReference type="PRINTS" id="PR01021">
    <property type="entry name" value="OMPADOMAIN"/>
</dbReference>
<dbReference type="RefSeq" id="WP_103050714.1">
    <property type="nucleotide sequence ID" value="NZ_POWF01000001.1"/>
</dbReference>
<name>A0A2K1E3K3_9FLAO</name>
<reference evidence="7 8" key="1">
    <citation type="submission" date="2018-01" db="EMBL/GenBank/DDBJ databases">
        <title>The draft genome of Hanstruepera neustonica JCM19743.</title>
        <authorList>
            <person name="He R.-H."/>
            <person name="Du Z.-J."/>
        </authorList>
    </citation>
    <scope>NUCLEOTIDE SEQUENCE [LARGE SCALE GENOMIC DNA]</scope>
    <source>
        <strain evidence="7 8">JCM19743</strain>
    </source>
</reference>
<evidence type="ECO:0000259" key="6">
    <source>
        <dbReference type="PROSITE" id="PS51123"/>
    </source>
</evidence>
<dbReference type="PANTHER" id="PTHR30329">
    <property type="entry name" value="STATOR ELEMENT OF FLAGELLAR MOTOR COMPLEX"/>
    <property type="match status" value="1"/>
</dbReference>
<dbReference type="InterPro" id="IPR036737">
    <property type="entry name" value="OmpA-like_sf"/>
</dbReference>
<evidence type="ECO:0000313" key="7">
    <source>
        <dbReference type="EMBL" id="PNQ74862.1"/>
    </source>
</evidence>
<dbReference type="InterPro" id="IPR050330">
    <property type="entry name" value="Bact_OuterMem_StrucFunc"/>
</dbReference>
<evidence type="ECO:0000256" key="5">
    <source>
        <dbReference type="SAM" id="SignalP"/>
    </source>
</evidence>
<keyword evidence="5" id="KW-0732">Signal</keyword>
<feature type="chain" id="PRO_5014365517" evidence="5">
    <location>
        <begin position="20"/>
        <end position="365"/>
    </location>
</feature>
<sequence>MMNNRVFIFVILCFQLAFSQNLVLNPSFEEHKTCPRLIGGFNHNALDWSTPNFGSTDYFNACSQEVGETNFFGKQSARTGKGFAGMYVMAPDNYREYVQGQLSKPLLIGKTYTMTFYISLAENCSHAIRDLGVLFLKEPFKQNSDKLLNLNEVLNEVSDSYFVLINSQSHYIEKTGWEKITFEYTAKGFESNFIIGNFDKNSKVSKIKMRSTKDPDASYYYIDDVSIESLYSETVSYSKSQTIENDQVLQNDKVYTLQNVLFDFDKHELLESSKAELNQLYKYLNANKRLQIEIYGHTDDVGTQKRNDELSLLRAKEVALFLISKGLRPERITATGYGNKFPVANNDTQEGRALNRRVEFKLIFK</sequence>
<comment type="caution">
    <text evidence="7">The sequence shown here is derived from an EMBL/GenBank/DDBJ whole genome shotgun (WGS) entry which is preliminary data.</text>
</comment>
<dbReference type="Proteomes" id="UP000236641">
    <property type="component" value="Unassembled WGS sequence"/>
</dbReference>
<keyword evidence="8" id="KW-1185">Reference proteome</keyword>
<dbReference type="EMBL" id="POWF01000001">
    <property type="protein sequence ID" value="PNQ74862.1"/>
    <property type="molecule type" value="Genomic_DNA"/>
</dbReference>
<feature type="signal peptide" evidence="5">
    <location>
        <begin position="1"/>
        <end position="19"/>
    </location>
</feature>
<gene>
    <name evidence="7" type="ORF">C1T31_01625</name>
</gene>
<evidence type="ECO:0000313" key="8">
    <source>
        <dbReference type="Proteomes" id="UP000236641"/>
    </source>
</evidence>
<evidence type="ECO:0000256" key="4">
    <source>
        <dbReference type="PROSITE-ProRule" id="PRU00473"/>
    </source>
</evidence>
<dbReference type="InterPro" id="IPR006664">
    <property type="entry name" value="OMP_bac"/>
</dbReference>
<dbReference type="CDD" id="cd07185">
    <property type="entry name" value="OmpA_C-like"/>
    <property type="match status" value="1"/>
</dbReference>
<organism evidence="7 8">
    <name type="scientific">Hanstruepera neustonica</name>
    <dbReference type="NCBI Taxonomy" id="1445657"/>
    <lineage>
        <taxon>Bacteria</taxon>
        <taxon>Pseudomonadati</taxon>
        <taxon>Bacteroidota</taxon>
        <taxon>Flavobacteriia</taxon>
        <taxon>Flavobacteriales</taxon>
        <taxon>Flavobacteriaceae</taxon>
        <taxon>Hanstruepera</taxon>
    </lineage>
</organism>
<dbReference type="PANTHER" id="PTHR30329:SF21">
    <property type="entry name" value="LIPOPROTEIN YIAD-RELATED"/>
    <property type="match status" value="1"/>
</dbReference>
<dbReference type="Pfam" id="PF00691">
    <property type="entry name" value="OmpA"/>
    <property type="match status" value="1"/>
</dbReference>
<proteinExistence type="predicted"/>
<evidence type="ECO:0000256" key="3">
    <source>
        <dbReference type="ARBA" id="ARBA00023237"/>
    </source>
</evidence>
<comment type="subcellular location">
    <subcellularLocation>
        <location evidence="1">Cell outer membrane</location>
    </subcellularLocation>
</comment>
<dbReference type="OrthoDB" id="9782229at2"/>
<dbReference type="PROSITE" id="PS51123">
    <property type="entry name" value="OMPA_2"/>
    <property type="match status" value="1"/>
</dbReference>
<keyword evidence="2 4" id="KW-0472">Membrane</keyword>
<dbReference type="InterPro" id="IPR006665">
    <property type="entry name" value="OmpA-like"/>
</dbReference>
<accession>A0A2K1E3K3</accession>
<protein>
    <submittedName>
        <fullName evidence="7">OmpA family protein</fullName>
    </submittedName>
</protein>
<dbReference type="AlphaFoldDB" id="A0A2K1E3K3"/>
<feature type="domain" description="OmpA-like" evidence="6">
    <location>
        <begin position="250"/>
        <end position="365"/>
    </location>
</feature>
<dbReference type="SUPFAM" id="SSF103088">
    <property type="entry name" value="OmpA-like"/>
    <property type="match status" value="1"/>
</dbReference>